<organism evidence="3 4">
    <name type="scientific">Ignicoccus pacificus DSM 13166</name>
    <dbReference type="NCBI Taxonomy" id="940294"/>
    <lineage>
        <taxon>Archaea</taxon>
        <taxon>Thermoproteota</taxon>
        <taxon>Thermoprotei</taxon>
        <taxon>Desulfurococcales</taxon>
        <taxon>Desulfurococcaceae</taxon>
        <taxon>Ignicoccus</taxon>
    </lineage>
</organism>
<keyword evidence="2" id="KW-0472">Membrane</keyword>
<keyword evidence="2" id="KW-0812">Transmembrane</keyword>
<proteinExistence type="predicted"/>
<feature type="compositionally biased region" description="Basic and acidic residues" evidence="1">
    <location>
        <begin position="70"/>
        <end position="79"/>
    </location>
</feature>
<feature type="compositionally biased region" description="Basic and acidic residues" evidence="1">
    <location>
        <begin position="42"/>
        <end position="62"/>
    </location>
</feature>
<accession>A0A977KAW9</accession>
<dbReference type="KEGG" id="ipc:IPA_02795"/>
<dbReference type="EMBL" id="CP006868">
    <property type="protein sequence ID" value="UXD22236.1"/>
    <property type="molecule type" value="Genomic_DNA"/>
</dbReference>
<name>A0A977KAW9_9CREN</name>
<gene>
    <name evidence="3" type="ORF">IPA_02795</name>
</gene>
<keyword evidence="2" id="KW-1133">Transmembrane helix</keyword>
<evidence type="ECO:0008006" key="5">
    <source>
        <dbReference type="Google" id="ProtNLM"/>
    </source>
</evidence>
<dbReference type="Proteomes" id="UP001063698">
    <property type="component" value="Chromosome"/>
</dbReference>
<feature type="transmembrane region" description="Helical" evidence="2">
    <location>
        <begin position="291"/>
        <end position="310"/>
    </location>
</feature>
<evidence type="ECO:0000313" key="3">
    <source>
        <dbReference type="EMBL" id="UXD22236.1"/>
    </source>
</evidence>
<sequence length="343" mass="39064">MLIVIAVAVLSGLGAIITDLFAIKMPSIEVGNLETATFHTSSSEDRSEKEAILTSKRSEYESFRSSTQKSENRKEESKRETVLQVTSLEELMVLLKHLKEIHRDADRTDAIISPWIFAWPFMFLGFALLIALLTAASASVSPYPSEVGAIGFASIVIFIGAALVVAVGIAVYLPYKLIKRRNEHFGRTLKFYRTLLDLLKHMKVDSGIVNRIEVTVIDMEQESQPRNPFLWILLEYLFAPVTFYVYHFLNKDFYKHEQREIEIYRNLRIALSEVGISIPQMNPTIPSRSTILYIIATLLTGGVFGLYWLYTLIKDPNEHFKQHRYVESELIAAIERALRSAKT</sequence>
<dbReference type="AlphaFoldDB" id="A0A977KAW9"/>
<evidence type="ECO:0000313" key="4">
    <source>
        <dbReference type="Proteomes" id="UP001063698"/>
    </source>
</evidence>
<evidence type="ECO:0000256" key="2">
    <source>
        <dbReference type="SAM" id="Phobius"/>
    </source>
</evidence>
<feature type="region of interest" description="Disordered" evidence="1">
    <location>
        <begin position="39"/>
        <end position="79"/>
    </location>
</feature>
<feature type="transmembrane region" description="Helical" evidence="2">
    <location>
        <begin position="115"/>
        <end position="135"/>
    </location>
</feature>
<keyword evidence="4" id="KW-1185">Reference proteome</keyword>
<feature type="transmembrane region" description="Helical" evidence="2">
    <location>
        <begin position="147"/>
        <end position="173"/>
    </location>
</feature>
<reference evidence="3" key="1">
    <citation type="submission" date="2013-11" db="EMBL/GenBank/DDBJ databases">
        <title>Comparative genomics of Ignicoccus.</title>
        <authorList>
            <person name="Podar M."/>
        </authorList>
    </citation>
    <scope>NUCLEOTIDE SEQUENCE</scope>
    <source>
        <strain evidence="3">DSM 13166</strain>
    </source>
</reference>
<feature type="transmembrane region" description="Helical" evidence="2">
    <location>
        <begin position="229"/>
        <end position="249"/>
    </location>
</feature>
<protein>
    <recommendedName>
        <fullName evidence="5">DUF4234 domain-containing protein</fullName>
    </recommendedName>
</protein>
<evidence type="ECO:0000256" key="1">
    <source>
        <dbReference type="SAM" id="MobiDB-lite"/>
    </source>
</evidence>